<dbReference type="OMA" id="KSSHNCH"/>
<reference evidence="4 5" key="1">
    <citation type="journal article" date="2011" name="Science">
        <title>The Selaginella genome identifies genetic changes associated with the evolution of vascular plants.</title>
        <authorList>
            <person name="Banks J.A."/>
            <person name="Nishiyama T."/>
            <person name="Hasebe M."/>
            <person name="Bowman J.L."/>
            <person name="Gribskov M."/>
            <person name="dePamphilis C."/>
            <person name="Albert V.A."/>
            <person name="Aono N."/>
            <person name="Aoyama T."/>
            <person name="Ambrose B.A."/>
            <person name="Ashton N.W."/>
            <person name="Axtell M.J."/>
            <person name="Barker E."/>
            <person name="Barker M.S."/>
            <person name="Bennetzen J.L."/>
            <person name="Bonawitz N.D."/>
            <person name="Chapple C."/>
            <person name="Cheng C."/>
            <person name="Correa L.G."/>
            <person name="Dacre M."/>
            <person name="DeBarry J."/>
            <person name="Dreyer I."/>
            <person name="Elias M."/>
            <person name="Engstrom E.M."/>
            <person name="Estelle M."/>
            <person name="Feng L."/>
            <person name="Finet C."/>
            <person name="Floyd S.K."/>
            <person name="Frommer W.B."/>
            <person name="Fujita T."/>
            <person name="Gramzow L."/>
            <person name="Gutensohn M."/>
            <person name="Harholt J."/>
            <person name="Hattori M."/>
            <person name="Heyl A."/>
            <person name="Hirai T."/>
            <person name="Hiwatashi Y."/>
            <person name="Ishikawa M."/>
            <person name="Iwata M."/>
            <person name="Karol K.G."/>
            <person name="Koehler B."/>
            <person name="Kolukisaoglu U."/>
            <person name="Kubo M."/>
            <person name="Kurata T."/>
            <person name="Lalonde S."/>
            <person name="Li K."/>
            <person name="Li Y."/>
            <person name="Litt A."/>
            <person name="Lyons E."/>
            <person name="Manning G."/>
            <person name="Maruyama T."/>
            <person name="Michael T.P."/>
            <person name="Mikami K."/>
            <person name="Miyazaki S."/>
            <person name="Morinaga S."/>
            <person name="Murata T."/>
            <person name="Mueller-Roeber B."/>
            <person name="Nelson D.R."/>
            <person name="Obara M."/>
            <person name="Oguri Y."/>
            <person name="Olmstead R.G."/>
            <person name="Onodera N."/>
            <person name="Petersen B.L."/>
            <person name="Pils B."/>
            <person name="Prigge M."/>
            <person name="Rensing S.A."/>
            <person name="Riano-Pachon D.M."/>
            <person name="Roberts A.W."/>
            <person name="Sato Y."/>
            <person name="Scheller H.V."/>
            <person name="Schulz B."/>
            <person name="Schulz C."/>
            <person name="Shakirov E.V."/>
            <person name="Shibagaki N."/>
            <person name="Shinohara N."/>
            <person name="Shippen D.E."/>
            <person name="Soerensen I."/>
            <person name="Sotooka R."/>
            <person name="Sugimoto N."/>
            <person name="Sugita M."/>
            <person name="Sumikawa N."/>
            <person name="Tanurdzic M."/>
            <person name="Theissen G."/>
            <person name="Ulvskov P."/>
            <person name="Wakazuki S."/>
            <person name="Weng J.K."/>
            <person name="Willats W.W."/>
            <person name="Wipf D."/>
            <person name="Wolf P.G."/>
            <person name="Yang L."/>
            <person name="Zimmer A.D."/>
            <person name="Zhu Q."/>
            <person name="Mitros T."/>
            <person name="Hellsten U."/>
            <person name="Loque D."/>
            <person name="Otillar R."/>
            <person name="Salamov A."/>
            <person name="Schmutz J."/>
            <person name="Shapiro H."/>
            <person name="Lindquist E."/>
            <person name="Lucas S."/>
            <person name="Rokhsar D."/>
            <person name="Grigoriev I.V."/>
        </authorList>
    </citation>
    <scope>NUCLEOTIDE SEQUENCE [LARGE SCALE GENOMIC DNA]</scope>
</reference>
<feature type="repeat" description="PPR" evidence="3">
    <location>
        <begin position="305"/>
        <end position="339"/>
    </location>
</feature>
<dbReference type="PANTHER" id="PTHR47447">
    <property type="entry name" value="OS03G0856100 PROTEIN"/>
    <property type="match status" value="1"/>
</dbReference>
<dbReference type="HOGENOM" id="CLU_002706_49_6_1"/>
<accession>D8SU54</accession>
<gene>
    <name evidence="4" type="ORF">SELMODRAFT_125134</name>
</gene>
<dbReference type="InParanoid" id="D8SU54"/>
<name>D8SU54_SELML</name>
<dbReference type="Gramene" id="EFJ12008">
    <property type="protein sequence ID" value="EFJ12008"/>
    <property type="gene ID" value="SELMODRAFT_125134"/>
</dbReference>
<feature type="repeat" description="PPR" evidence="3">
    <location>
        <begin position="270"/>
        <end position="304"/>
    </location>
</feature>
<dbReference type="KEGG" id="smo:SELMODRAFT_125134"/>
<comment type="similarity">
    <text evidence="1">Belongs to the PPR family. P subfamily.</text>
</comment>
<evidence type="ECO:0000256" key="1">
    <source>
        <dbReference type="ARBA" id="ARBA00007626"/>
    </source>
</evidence>
<dbReference type="EMBL" id="GL377642">
    <property type="protein sequence ID" value="EFJ12008.1"/>
    <property type="molecule type" value="Genomic_DNA"/>
</dbReference>
<dbReference type="STRING" id="88036.D8SU54"/>
<dbReference type="PANTHER" id="PTHR47447:SF21">
    <property type="entry name" value="PENTACOTRIPEPTIDE-REPEAT REGION OF PRORP DOMAIN-CONTAINING PROTEIN"/>
    <property type="match status" value="1"/>
</dbReference>
<dbReference type="InterPro" id="IPR011990">
    <property type="entry name" value="TPR-like_helical_dom_sf"/>
</dbReference>
<proteinExistence type="inferred from homology"/>
<feature type="repeat" description="PPR" evidence="3">
    <location>
        <begin position="127"/>
        <end position="161"/>
    </location>
</feature>
<evidence type="ECO:0008006" key="6">
    <source>
        <dbReference type="Google" id="ProtNLM"/>
    </source>
</evidence>
<dbReference type="Pfam" id="PF13041">
    <property type="entry name" value="PPR_2"/>
    <property type="match status" value="3"/>
</dbReference>
<sequence>MASEEASLRKSMARKASKLLPSSLLDILSDRIQRGQWEAALKVFELLRSQQWYQPYAGTYIRMLEMLGKCKRPDEAASLFQTMLADGCGPSREAFTALMSAYTRSNLMSTAMEVLQAMNATPHCSPDVFTYSLLIKSCCDCGQLSRAADLLADMTARGIQPNRVTYNIILDAYAKCGSLDKLHDLALQMLQSPSPSCRPDHWSRNAIVKGFGNRGDIRRMEEWFQRLTTPSDGPDSLTLHSLMAAYAKAEMFDKMHAVVRYIHRYHYQVDAVTYNILINAYGRAGRKTQMLKTFTSMKCGGVRPDSVTYCTLINFYGKFGMQRKLPRLLEQMSMHKVQPDTALYNSVLDAYRRASDISSIDRYFAAMQEQGCKPDHLTYNILIQAYRSQGLTDKADVMAVEQEKLKQRDSINRLFVSSLEPPKTRSRLDANELRSSSPAICFNADREGTQVIRTHKRP</sequence>
<dbReference type="Pfam" id="PF01535">
    <property type="entry name" value="PPR"/>
    <property type="match status" value="2"/>
</dbReference>
<dbReference type="Proteomes" id="UP000001514">
    <property type="component" value="Unassembled WGS sequence"/>
</dbReference>
<dbReference type="NCBIfam" id="TIGR00756">
    <property type="entry name" value="PPR"/>
    <property type="match status" value="6"/>
</dbReference>
<dbReference type="OrthoDB" id="185373at2759"/>
<evidence type="ECO:0000256" key="3">
    <source>
        <dbReference type="PROSITE-ProRule" id="PRU00708"/>
    </source>
</evidence>
<feature type="repeat" description="PPR" evidence="3">
    <location>
        <begin position="162"/>
        <end position="196"/>
    </location>
</feature>
<keyword evidence="5" id="KW-1185">Reference proteome</keyword>
<organism evidence="5">
    <name type="scientific">Selaginella moellendorffii</name>
    <name type="common">Spikemoss</name>
    <dbReference type="NCBI Taxonomy" id="88036"/>
    <lineage>
        <taxon>Eukaryota</taxon>
        <taxon>Viridiplantae</taxon>
        <taxon>Streptophyta</taxon>
        <taxon>Embryophyta</taxon>
        <taxon>Tracheophyta</taxon>
        <taxon>Lycopodiopsida</taxon>
        <taxon>Selaginellales</taxon>
        <taxon>Selaginellaceae</taxon>
        <taxon>Selaginella</taxon>
    </lineage>
</organism>
<feature type="repeat" description="PPR" evidence="3">
    <location>
        <begin position="340"/>
        <end position="374"/>
    </location>
</feature>
<dbReference type="Gene3D" id="1.25.40.10">
    <property type="entry name" value="Tetratricopeptide repeat domain"/>
    <property type="match status" value="4"/>
</dbReference>
<keyword evidence="2" id="KW-0677">Repeat</keyword>
<dbReference type="AlphaFoldDB" id="D8SU54"/>
<evidence type="ECO:0000256" key="2">
    <source>
        <dbReference type="ARBA" id="ARBA00022737"/>
    </source>
</evidence>
<evidence type="ECO:0000313" key="4">
    <source>
        <dbReference type="EMBL" id="EFJ12008.1"/>
    </source>
</evidence>
<dbReference type="InterPro" id="IPR002885">
    <property type="entry name" value="PPR_rpt"/>
</dbReference>
<evidence type="ECO:0000313" key="5">
    <source>
        <dbReference type="Proteomes" id="UP000001514"/>
    </source>
</evidence>
<protein>
    <recommendedName>
        <fullName evidence="6">Pentacotripeptide-repeat region of PRORP domain-containing protein</fullName>
    </recommendedName>
</protein>
<dbReference type="eggNOG" id="KOG4197">
    <property type="taxonomic scope" value="Eukaryota"/>
</dbReference>
<dbReference type="PROSITE" id="PS51375">
    <property type="entry name" value="PPR"/>
    <property type="match status" value="6"/>
</dbReference>
<feature type="repeat" description="PPR" evidence="3">
    <location>
        <begin position="56"/>
        <end position="90"/>
    </location>
</feature>